<name>A0A4Z2J9R3_9TELE</name>
<proteinExistence type="predicted"/>
<accession>A0A4Z2J9R3</accession>
<evidence type="ECO:0000313" key="2">
    <source>
        <dbReference type="EMBL" id="TNN86661.1"/>
    </source>
</evidence>
<comment type="caution">
    <text evidence="2">The sequence shown here is derived from an EMBL/GenBank/DDBJ whole genome shotgun (WGS) entry which is preliminary data.</text>
</comment>
<reference evidence="2 3" key="1">
    <citation type="submission" date="2019-03" db="EMBL/GenBank/DDBJ databases">
        <title>First draft genome of Liparis tanakae, snailfish: a comprehensive survey of snailfish specific genes.</title>
        <authorList>
            <person name="Kim W."/>
            <person name="Song I."/>
            <person name="Jeong J.-H."/>
            <person name="Kim D."/>
            <person name="Kim S."/>
            <person name="Ryu S."/>
            <person name="Song J.Y."/>
            <person name="Lee S.K."/>
        </authorList>
    </citation>
    <scope>NUCLEOTIDE SEQUENCE [LARGE SCALE GENOMIC DNA]</scope>
    <source>
        <tissue evidence="2">Muscle</tissue>
    </source>
</reference>
<evidence type="ECO:0000256" key="1">
    <source>
        <dbReference type="SAM" id="MobiDB-lite"/>
    </source>
</evidence>
<organism evidence="2 3">
    <name type="scientific">Liparis tanakae</name>
    <name type="common">Tanaka's snailfish</name>
    <dbReference type="NCBI Taxonomy" id="230148"/>
    <lineage>
        <taxon>Eukaryota</taxon>
        <taxon>Metazoa</taxon>
        <taxon>Chordata</taxon>
        <taxon>Craniata</taxon>
        <taxon>Vertebrata</taxon>
        <taxon>Euteleostomi</taxon>
        <taxon>Actinopterygii</taxon>
        <taxon>Neopterygii</taxon>
        <taxon>Teleostei</taxon>
        <taxon>Neoteleostei</taxon>
        <taxon>Acanthomorphata</taxon>
        <taxon>Eupercaria</taxon>
        <taxon>Perciformes</taxon>
        <taxon>Cottioidei</taxon>
        <taxon>Cottales</taxon>
        <taxon>Liparidae</taxon>
        <taxon>Liparis</taxon>
    </lineage>
</organism>
<dbReference type="EMBL" id="SRLO01000014">
    <property type="protein sequence ID" value="TNN86661.1"/>
    <property type="molecule type" value="Genomic_DNA"/>
</dbReference>
<dbReference type="Proteomes" id="UP000314294">
    <property type="component" value="Unassembled WGS sequence"/>
</dbReference>
<dbReference type="AlphaFoldDB" id="A0A4Z2J9R3"/>
<sequence>MDSPKKATRWRVRVAVKCGVFRSQQEGEDSSSACTKRMADYHQPIELARRHSPQAGFLIRYMGQPYAARAKSIMLPLMLSHMMALSQIRQLTRMPRYPRPWSTSVTEQDCSEPYGRPNSTTDRTTNLDMKEGEINKRTQIYLK</sequence>
<evidence type="ECO:0000313" key="3">
    <source>
        <dbReference type="Proteomes" id="UP000314294"/>
    </source>
</evidence>
<feature type="region of interest" description="Disordered" evidence="1">
    <location>
        <begin position="99"/>
        <end position="125"/>
    </location>
</feature>
<protein>
    <submittedName>
        <fullName evidence="2">Uncharacterized protein</fullName>
    </submittedName>
</protein>
<gene>
    <name evidence="2" type="ORF">EYF80_003129</name>
</gene>
<keyword evidence="3" id="KW-1185">Reference proteome</keyword>